<dbReference type="Pfam" id="PF01507">
    <property type="entry name" value="PAPS_reduct"/>
    <property type="match status" value="1"/>
</dbReference>
<dbReference type="KEGG" id="aon:DEH84_00145"/>
<name>A0A2U8FM11_9BURK</name>
<dbReference type="RefSeq" id="WP_109033750.1">
    <property type="nucleotide sequence ID" value="NZ_CP029210.1"/>
</dbReference>
<gene>
    <name evidence="2" type="ORF">DEH84_00145</name>
</gene>
<dbReference type="AlphaFoldDB" id="A0A2U8FM11"/>
<dbReference type="InterPro" id="IPR002500">
    <property type="entry name" value="PAPS_reduct_dom"/>
</dbReference>
<proteinExistence type="predicted"/>
<dbReference type="NCBIfam" id="TIGR03183">
    <property type="entry name" value="DNA_S_dndC"/>
    <property type="match status" value="1"/>
</dbReference>
<dbReference type="REBASE" id="250768">
    <property type="entry name" value="M.Aol110486DndCP"/>
</dbReference>
<evidence type="ECO:0000313" key="2">
    <source>
        <dbReference type="EMBL" id="AWI52032.1"/>
    </source>
</evidence>
<dbReference type="InterPro" id="IPR017598">
    <property type="entry name" value="SulphurTrfase_DndC"/>
</dbReference>
<evidence type="ECO:0000259" key="1">
    <source>
        <dbReference type="Pfam" id="PF01507"/>
    </source>
</evidence>
<dbReference type="GO" id="GO:0016740">
    <property type="term" value="F:transferase activity"/>
    <property type="evidence" value="ECO:0007669"/>
    <property type="project" value="UniProtKB-KW"/>
</dbReference>
<sequence>MAQNPDQIIKEVQELFLSDPLPWIVGYSGGKDSTASLQLIWNAISALPEETRRFKPIYVISTDTLVENPVIAMWVELSLKRMELAAHQQGLRIIPKRLTPDLGNRFWVNLIGKGYPAPRAKFRWCTDRLKISASTKFIQELSEANGEAILVLGQRRGESAVRDKVIDNYQQSTRDRLSRNKDPKLSRVWVYLPIETWGSDDVWEYIIENPNPWGIDNQDLFDIYRGATPDAECPIVVDKSTPSCGDSRFGCYVCTMVAQDKSMAAMIQNDQDKAWMQPIMDFRDRFLAVEDRHLRDFRRMNGRIILMNDRLVHGPYTQERRVELLRELLRTQRQVQEAMPDWGVSGLQLVQLDELEEIRRQWVVEKGEIEDLLPRVYEEVYGESYPGQELDVMPLDPNDLGLLKEVATEWAGDRLPVDDEAVLHQRADELYKLTRTLLAASFRGLQSRNRSGQLDELEAVLKNFAFVDEVDALEFAKTHLKDDSAKVGEPQAAYEVEEEAASEHSDVKVIPITAVNPLLS</sequence>
<dbReference type="PANTHER" id="PTHR43196:SF2">
    <property type="entry name" value="PHOSPHOADENOSINE PHOSPHOSULFATE REDUCTASE"/>
    <property type="match status" value="1"/>
</dbReference>
<dbReference type="Proteomes" id="UP000244892">
    <property type="component" value="Chromosome"/>
</dbReference>
<dbReference type="PANTHER" id="PTHR43196">
    <property type="entry name" value="SULFATE ADENYLYLTRANSFERASE SUBUNIT 2"/>
    <property type="match status" value="1"/>
</dbReference>
<organism evidence="2 3">
    <name type="scientific">Aquabacterium olei</name>
    <dbReference type="NCBI Taxonomy" id="1296669"/>
    <lineage>
        <taxon>Bacteria</taxon>
        <taxon>Pseudomonadati</taxon>
        <taxon>Pseudomonadota</taxon>
        <taxon>Betaproteobacteria</taxon>
        <taxon>Burkholderiales</taxon>
        <taxon>Aquabacterium</taxon>
    </lineage>
</organism>
<dbReference type="OrthoDB" id="9774475at2"/>
<keyword evidence="2" id="KW-0808">Transferase</keyword>
<dbReference type="SUPFAM" id="SSF52402">
    <property type="entry name" value="Adenine nucleotide alpha hydrolases-like"/>
    <property type="match status" value="1"/>
</dbReference>
<dbReference type="InterPro" id="IPR014729">
    <property type="entry name" value="Rossmann-like_a/b/a_fold"/>
</dbReference>
<feature type="domain" description="Phosphoadenosine phosphosulphate reductase" evidence="1">
    <location>
        <begin position="24"/>
        <end position="209"/>
    </location>
</feature>
<keyword evidence="3" id="KW-1185">Reference proteome</keyword>
<protein>
    <submittedName>
        <fullName evidence="2">DNA phosphorothioation system sulfurtransferase DndC</fullName>
    </submittedName>
</protein>
<reference evidence="2 3" key="1">
    <citation type="submission" date="2018-05" db="EMBL/GenBank/DDBJ databases">
        <title>complete genome sequence of Aquabacterium olei NBRC 110486.</title>
        <authorList>
            <person name="Tang B."/>
            <person name="Chang J."/>
            <person name="Zhang L."/>
            <person name="Yang H."/>
        </authorList>
    </citation>
    <scope>NUCLEOTIDE SEQUENCE [LARGE SCALE GENOMIC DNA]</scope>
    <source>
        <strain evidence="2 3">NBRC 110486</strain>
    </source>
</reference>
<evidence type="ECO:0000313" key="3">
    <source>
        <dbReference type="Proteomes" id="UP000244892"/>
    </source>
</evidence>
<dbReference type="EMBL" id="CP029210">
    <property type="protein sequence ID" value="AWI52032.1"/>
    <property type="molecule type" value="Genomic_DNA"/>
</dbReference>
<dbReference type="Gene3D" id="3.40.50.620">
    <property type="entry name" value="HUPs"/>
    <property type="match status" value="1"/>
</dbReference>
<dbReference type="NCBIfam" id="NF005316">
    <property type="entry name" value="PRK06850.1"/>
    <property type="match status" value="1"/>
</dbReference>
<dbReference type="InterPro" id="IPR050128">
    <property type="entry name" value="Sulfate_adenylyltrnsfr_sub2"/>
</dbReference>
<accession>A0A2U8FM11</accession>